<dbReference type="Pfam" id="PF04264">
    <property type="entry name" value="YceI"/>
    <property type="match status" value="1"/>
</dbReference>
<dbReference type="AlphaFoldDB" id="A0A9W6J4A5"/>
<dbReference type="EMBL" id="BSFJ01000004">
    <property type="protein sequence ID" value="GLK70457.1"/>
    <property type="molecule type" value="Genomic_DNA"/>
</dbReference>
<evidence type="ECO:0000256" key="2">
    <source>
        <dbReference type="SAM" id="SignalP"/>
    </source>
</evidence>
<keyword evidence="5" id="KW-1185">Reference proteome</keyword>
<reference evidence="4" key="1">
    <citation type="journal article" date="2014" name="Int. J. Syst. Evol. Microbiol.">
        <title>Complete genome sequence of Corynebacterium casei LMG S-19264T (=DSM 44701T), isolated from a smear-ripened cheese.</title>
        <authorList>
            <consortium name="US DOE Joint Genome Institute (JGI-PGF)"/>
            <person name="Walter F."/>
            <person name="Albersmeier A."/>
            <person name="Kalinowski J."/>
            <person name="Ruckert C."/>
        </authorList>
    </citation>
    <scope>NUCLEOTIDE SEQUENCE</scope>
    <source>
        <strain evidence="4">VKM B-2484</strain>
    </source>
</reference>
<dbReference type="SUPFAM" id="SSF101874">
    <property type="entry name" value="YceI-like"/>
    <property type="match status" value="1"/>
</dbReference>
<dbReference type="Proteomes" id="UP001143370">
    <property type="component" value="Unassembled WGS sequence"/>
</dbReference>
<feature type="domain" description="Lipid/polyisoprenoid-binding YceI-like" evidence="3">
    <location>
        <begin position="55"/>
        <end position="218"/>
    </location>
</feature>
<comment type="caution">
    <text evidence="4">The sequence shown here is derived from an EMBL/GenBank/DDBJ whole genome shotgun (WGS) entry which is preliminary data.</text>
</comment>
<evidence type="ECO:0000256" key="1">
    <source>
        <dbReference type="SAM" id="MobiDB-lite"/>
    </source>
</evidence>
<gene>
    <name evidence="4" type="ORF">GCM10017643_05720</name>
</gene>
<protein>
    <submittedName>
        <fullName evidence="4">Polyisoprenoid-binding protein</fullName>
    </submittedName>
</protein>
<accession>A0A9W6J4A5</accession>
<dbReference type="InterPro" id="IPR036761">
    <property type="entry name" value="TTHA0802/YceI-like_sf"/>
</dbReference>
<reference evidence="4" key="2">
    <citation type="submission" date="2023-01" db="EMBL/GenBank/DDBJ databases">
        <authorList>
            <person name="Sun Q."/>
            <person name="Evtushenko L."/>
        </authorList>
    </citation>
    <scope>NUCLEOTIDE SEQUENCE</scope>
    <source>
        <strain evidence="4">VKM B-2484</strain>
    </source>
</reference>
<evidence type="ECO:0000313" key="4">
    <source>
        <dbReference type="EMBL" id="GLK70457.1"/>
    </source>
</evidence>
<dbReference type="Gene3D" id="2.40.128.110">
    <property type="entry name" value="Lipid/polyisoprenoid-binding, YceI-like"/>
    <property type="match status" value="1"/>
</dbReference>
<sequence length="221" mass="22905">MKPVRLLATALLIGFTAGAGQSLAQESSAQEAPARQSPAPEMPGTDDVTRITGGTYAVDPDHTQIVWTVDHMGITPLAGMFGASTGTLVLDPASPDEATLELTIPISGLRVTSEGFAAHLASPELLDTAKFPTATFKSTQVSVEDTDATVEGELTLHGVTRPVTLDVSFFGAGINPMTKAENIGFTATADIKRSDFGLGLGVPVISDEVALDIVGAFIKQP</sequence>
<evidence type="ECO:0000259" key="3">
    <source>
        <dbReference type="SMART" id="SM00867"/>
    </source>
</evidence>
<feature type="signal peptide" evidence="2">
    <location>
        <begin position="1"/>
        <end position="24"/>
    </location>
</feature>
<proteinExistence type="predicted"/>
<organism evidence="4 5">
    <name type="scientific">Ancylobacter dichloromethanicus</name>
    <dbReference type="NCBI Taxonomy" id="518825"/>
    <lineage>
        <taxon>Bacteria</taxon>
        <taxon>Pseudomonadati</taxon>
        <taxon>Pseudomonadota</taxon>
        <taxon>Alphaproteobacteria</taxon>
        <taxon>Hyphomicrobiales</taxon>
        <taxon>Xanthobacteraceae</taxon>
        <taxon>Ancylobacter</taxon>
    </lineage>
</organism>
<dbReference type="PANTHER" id="PTHR34406:SF1">
    <property type="entry name" value="PROTEIN YCEI"/>
    <property type="match status" value="1"/>
</dbReference>
<dbReference type="SMART" id="SM00867">
    <property type="entry name" value="YceI"/>
    <property type="match status" value="1"/>
</dbReference>
<dbReference type="RefSeq" id="WP_213373870.1">
    <property type="nucleotide sequence ID" value="NZ_BSFJ01000004.1"/>
</dbReference>
<keyword evidence="2" id="KW-0732">Signal</keyword>
<feature type="chain" id="PRO_5040773181" evidence="2">
    <location>
        <begin position="25"/>
        <end position="221"/>
    </location>
</feature>
<evidence type="ECO:0000313" key="5">
    <source>
        <dbReference type="Proteomes" id="UP001143370"/>
    </source>
</evidence>
<name>A0A9W6J4A5_9HYPH</name>
<dbReference type="InterPro" id="IPR007372">
    <property type="entry name" value="Lipid/polyisoprenoid-bd_YceI"/>
</dbReference>
<feature type="region of interest" description="Disordered" evidence="1">
    <location>
        <begin position="24"/>
        <end position="53"/>
    </location>
</feature>
<dbReference type="PANTHER" id="PTHR34406">
    <property type="entry name" value="PROTEIN YCEI"/>
    <property type="match status" value="1"/>
</dbReference>